<dbReference type="GO" id="GO:0004518">
    <property type="term" value="F:nuclease activity"/>
    <property type="evidence" value="ECO:0007669"/>
    <property type="project" value="UniProtKB-KW"/>
</dbReference>
<evidence type="ECO:0000256" key="6">
    <source>
        <dbReference type="ARBA" id="ARBA00022801"/>
    </source>
</evidence>
<evidence type="ECO:0000259" key="10">
    <source>
        <dbReference type="Pfam" id="PF03372"/>
    </source>
</evidence>
<dbReference type="InterPro" id="IPR005135">
    <property type="entry name" value="Endo/exonuclease/phosphatase"/>
</dbReference>
<feature type="domain" description="Endonuclease/exonuclease/phosphatase" evidence="10">
    <location>
        <begin position="109"/>
        <end position="342"/>
    </location>
</feature>
<feature type="transmembrane region" description="Helical" evidence="9">
    <location>
        <begin position="15"/>
        <end position="38"/>
    </location>
</feature>
<evidence type="ECO:0000256" key="5">
    <source>
        <dbReference type="ARBA" id="ARBA00022763"/>
    </source>
</evidence>
<feature type="transmembrane region" description="Helical" evidence="9">
    <location>
        <begin position="44"/>
        <end position="65"/>
    </location>
</feature>
<keyword evidence="9" id="KW-0472">Membrane</keyword>
<dbReference type="SUPFAM" id="SSF56219">
    <property type="entry name" value="DNase I-like"/>
    <property type="match status" value="1"/>
</dbReference>
<dbReference type="GO" id="GO:0006281">
    <property type="term" value="P:DNA repair"/>
    <property type="evidence" value="ECO:0007669"/>
    <property type="project" value="UniProtKB-KW"/>
</dbReference>
<keyword evidence="5" id="KW-0227">DNA damage</keyword>
<dbReference type="InterPro" id="IPR036691">
    <property type="entry name" value="Endo/exonu/phosph_ase_sf"/>
</dbReference>
<protein>
    <recommendedName>
        <fullName evidence="10">Endonuclease/exonuclease/phosphatase domain-containing protein</fullName>
    </recommendedName>
</protein>
<evidence type="ECO:0000256" key="1">
    <source>
        <dbReference type="ARBA" id="ARBA00001936"/>
    </source>
</evidence>
<feature type="transmembrane region" description="Helical" evidence="9">
    <location>
        <begin position="72"/>
        <end position="89"/>
    </location>
</feature>
<dbReference type="GO" id="GO:0046872">
    <property type="term" value="F:metal ion binding"/>
    <property type="evidence" value="ECO:0007669"/>
    <property type="project" value="UniProtKB-KW"/>
</dbReference>
<dbReference type="Pfam" id="PF03372">
    <property type="entry name" value="Exo_endo_phos"/>
    <property type="match status" value="1"/>
</dbReference>
<keyword evidence="9" id="KW-0812">Transmembrane</keyword>
<evidence type="ECO:0000313" key="12">
    <source>
        <dbReference type="Proteomes" id="UP000286402"/>
    </source>
</evidence>
<dbReference type="EMBL" id="MCAQ01000027">
    <property type="protein sequence ID" value="RKF32550.1"/>
    <property type="molecule type" value="Genomic_DNA"/>
</dbReference>
<comment type="caution">
    <text evidence="11">The sequence shown here is derived from an EMBL/GenBank/DDBJ whole genome shotgun (WGS) entry which is preliminary data.</text>
</comment>
<evidence type="ECO:0000256" key="2">
    <source>
        <dbReference type="ARBA" id="ARBA00001946"/>
    </source>
</evidence>
<dbReference type="AlphaFoldDB" id="A0A420FI07"/>
<evidence type="ECO:0000256" key="3">
    <source>
        <dbReference type="ARBA" id="ARBA00022722"/>
    </source>
</evidence>
<dbReference type="PANTHER" id="PTHR15822">
    <property type="entry name" value="TRAF AND TNF RECEPTOR-ASSOCIATED PROTEIN"/>
    <property type="match status" value="1"/>
</dbReference>
<dbReference type="GO" id="GO:0016787">
    <property type="term" value="F:hydrolase activity"/>
    <property type="evidence" value="ECO:0007669"/>
    <property type="project" value="UniProtKB-KW"/>
</dbReference>
<keyword evidence="9" id="KW-1133">Transmembrane helix</keyword>
<name>A0A420FI07_9SPHI</name>
<dbReference type="CDD" id="cd09084">
    <property type="entry name" value="EEP-2"/>
    <property type="match status" value="1"/>
</dbReference>
<comment type="cofactor">
    <cofactor evidence="2">
        <name>Mg(2+)</name>
        <dbReference type="ChEBI" id="CHEBI:18420"/>
    </cofactor>
</comment>
<dbReference type="RefSeq" id="WP_120335812.1">
    <property type="nucleotide sequence ID" value="NZ_MCAQ01000027.1"/>
</dbReference>
<dbReference type="Gene3D" id="3.60.10.10">
    <property type="entry name" value="Endonuclease/exonuclease/phosphatase"/>
    <property type="match status" value="1"/>
</dbReference>
<accession>A0A420FI07</accession>
<sequence>MTKDVEFRPVSISRLLIRIVILVVAILASLSFLALFISPQTTVIFQWIGVLLPGFICGNFLFFIIGLHKRSWYSICPLIALLANFHYFIKVIQINGIAQPETSDIRFASYNVREFKMIYNLSSMQQIASYIDSQRVNTLCLQEVPADCSVSELKQSFGQFQYFIMTGSKSGQNQLAILSKFPLDSVQAVSFKERPNCALFADLSLRDEKIRIGNCHLQTTNWNQVKGDLLPAENAVFKWWNAIKTMSENFRLRGGQADYLRNLIDQSSLPTVICGDFNNSPNSYSYHRIKGNLKDAFREAGNGYGYTYSNLMKLFRIDFVFFSGAKFQAVNYRTGSVDFSDHLPVLVDFKIN</sequence>
<reference evidence="11 12" key="1">
    <citation type="submission" date="2016-07" db="EMBL/GenBank/DDBJ databases">
        <title>Genome analysis of Sphingobacterium siyangense T12B17.</title>
        <authorList>
            <person name="Xu D."/>
            <person name="Su Y."/>
            <person name="Zheng S."/>
        </authorList>
    </citation>
    <scope>NUCLEOTIDE SEQUENCE [LARGE SCALE GENOMIC DNA]</scope>
    <source>
        <strain evidence="11 12">T12B17</strain>
    </source>
</reference>
<dbReference type="PANTHER" id="PTHR15822:SF4">
    <property type="entry name" value="TYROSYL-DNA PHOSPHODIESTERASE 2"/>
    <property type="match status" value="1"/>
</dbReference>
<keyword evidence="12" id="KW-1185">Reference proteome</keyword>
<proteinExistence type="predicted"/>
<keyword evidence="4" id="KW-0479">Metal-binding</keyword>
<keyword evidence="7" id="KW-0460">Magnesium</keyword>
<keyword evidence="3" id="KW-0540">Nuclease</keyword>
<evidence type="ECO:0000256" key="9">
    <source>
        <dbReference type="SAM" id="Phobius"/>
    </source>
</evidence>
<gene>
    <name evidence="11" type="ORF">BCY89_15375</name>
</gene>
<comment type="cofactor">
    <cofactor evidence="1">
        <name>Mn(2+)</name>
        <dbReference type="ChEBI" id="CHEBI:29035"/>
    </cofactor>
</comment>
<dbReference type="Proteomes" id="UP000286402">
    <property type="component" value="Unassembled WGS sequence"/>
</dbReference>
<evidence type="ECO:0000256" key="8">
    <source>
        <dbReference type="ARBA" id="ARBA00023204"/>
    </source>
</evidence>
<evidence type="ECO:0000256" key="4">
    <source>
        <dbReference type="ARBA" id="ARBA00022723"/>
    </source>
</evidence>
<dbReference type="InterPro" id="IPR051547">
    <property type="entry name" value="TDP2-like"/>
</dbReference>
<evidence type="ECO:0000256" key="7">
    <source>
        <dbReference type="ARBA" id="ARBA00022842"/>
    </source>
</evidence>
<evidence type="ECO:0000313" key="11">
    <source>
        <dbReference type="EMBL" id="RKF32550.1"/>
    </source>
</evidence>
<keyword evidence="8" id="KW-0234">DNA repair</keyword>
<keyword evidence="6" id="KW-0378">Hydrolase</keyword>
<organism evidence="11 12">
    <name type="scientific">Sphingobacterium siyangense</name>
    <dbReference type="NCBI Taxonomy" id="459529"/>
    <lineage>
        <taxon>Bacteria</taxon>
        <taxon>Pseudomonadati</taxon>
        <taxon>Bacteroidota</taxon>
        <taxon>Sphingobacteriia</taxon>
        <taxon>Sphingobacteriales</taxon>
        <taxon>Sphingobacteriaceae</taxon>
        <taxon>Sphingobacterium</taxon>
    </lineage>
</organism>